<keyword evidence="1" id="KW-0472">Membrane</keyword>
<name>A0A654AMQ2_BACMY</name>
<dbReference type="Proteomes" id="UP000437562">
    <property type="component" value="Unassembled WGS sequence"/>
</dbReference>
<sequence>MFWYSTGAHWFYFFINVEQMYYLDCLLSVILKDMKVQIISKNTRVLKRGICVGTLSVSVPKRVG</sequence>
<dbReference type="AlphaFoldDB" id="A0A654AMQ2"/>
<evidence type="ECO:0000313" key="3">
    <source>
        <dbReference type="Proteomes" id="UP000437562"/>
    </source>
</evidence>
<organism evidence="2 3">
    <name type="scientific">Bacillus mycoides</name>
    <dbReference type="NCBI Taxonomy" id="1405"/>
    <lineage>
        <taxon>Bacteria</taxon>
        <taxon>Bacillati</taxon>
        <taxon>Bacillota</taxon>
        <taxon>Bacilli</taxon>
        <taxon>Bacillales</taxon>
        <taxon>Bacillaceae</taxon>
        <taxon>Bacillus</taxon>
        <taxon>Bacillus cereus group</taxon>
    </lineage>
</organism>
<proteinExistence type="predicted"/>
<feature type="transmembrane region" description="Helical" evidence="1">
    <location>
        <begin position="12"/>
        <end position="31"/>
    </location>
</feature>
<evidence type="ECO:0000313" key="2">
    <source>
        <dbReference type="EMBL" id="VXC68869.1"/>
    </source>
</evidence>
<keyword evidence="1" id="KW-0812">Transmembrane</keyword>
<evidence type="ECO:0000256" key="1">
    <source>
        <dbReference type="SAM" id="Phobius"/>
    </source>
</evidence>
<accession>A0A654AMQ2</accession>
<gene>
    <name evidence="2" type="ORF">BACI71_50063</name>
</gene>
<reference evidence="2 3" key="1">
    <citation type="submission" date="2019-10" db="EMBL/GenBank/DDBJ databases">
        <authorList>
            <person name="Karimi E."/>
        </authorList>
    </citation>
    <scope>NUCLEOTIDE SEQUENCE [LARGE SCALE GENOMIC DNA]</scope>
    <source>
        <strain evidence="2">Bacillus sp. 71</strain>
    </source>
</reference>
<keyword evidence="1" id="KW-1133">Transmembrane helix</keyword>
<protein>
    <submittedName>
        <fullName evidence="2">Uncharacterized protein</fullName>
    </submittedName>
</protein>
<dbReference type="EMBL" id="CABWMC010000030">
    <property type="protein sequence ID" value="VXC68869.1"/>
    <property type="molecule type" value="Genomic_DNA"/>
</dbReference>